<evidence type="ECO:0000256" key="1">
    <source>
        <dbReference type="SAM" id="MobiDB-lite"/>
    </source>
</evidence>
<dbReference type="AlphaFoldDB" id="A0A4Y2IZE2"/>
<accession>A0A4Y2IZE2</accession>
<dbReference type="Proteomes" id="UP000499080">
    <property type="component" value="Unassembled WGS sequence"/>
</dbReference>
<evidence type="ECO:0000313" key="2">
    <source>
        <dbReference type="EMBL" id="GBM83075.1"/>
    </source>
</evidence>
<feature type="region of interest" description="Disordered" evidence="1">
    <location>
        <begin position="1"/>
        <end position="31"/>
    </location>
</feature>
<protein>
    <submittedName>
        <fullName evidence="2">Uncharacterized protein</fullName>
    </submittedName>
</protein>
<keyword evidence="3" id="KW-1185">Reference proteome</keyword>
<organism evidence="2 3">
    <name type="scientific">Araneus ventricosus</name>
    <name type="common">Orbweaver spider</name>
    <name type="synonym">Epeira ventricosa</name>
    <dbReference type="NCBI Taxonomy" id="182803"/>
    <lineage>
        <taxon>Eukaryota</taxon>
        <taxon>Metazoa</taxon>
        <taxon>Ecdysozoa</taxon>
        <taxon>Arthropoda</taxon>
        <taxon>Chelicerata</taxon>
        <taxon>Arachnida</taxon>
        <taxon>Araneae</taxon>
        <taxon>Araneomorphae</taxon>
        <taxon>Entelegynae</taxon>
        <taxon>Araneoidea</taxon>
        <taxon>Araneidae</taxon>
        <taxon>Araneus</taxon>
    </lineage>
</organism>
<reference evidence="2 3" key="1">
    <citation type="journal article" date="2019" name="Sci. Rep.">
        <title>Orb-weaving spider Araneus ventricosus genome elucidates the spidroin gene catalogue.</title>
        <authorList>
            <person name="Kono N."/>
            <person name="Nakamura H."/>
            <person name="Ohtoshi R."/>
            <person name="Moran D.A.P."/>
            <person name="Shinohara A."/>
            <person name="Yoshida Y."/>
            <person name="Fujiwara M."/>
            <person name="Mori M."/>
            <person name="Tomita M."/>
            <person name="Arakawa K."/>
        </authorList>
    </citation>
    <scope>NUCLEOTIDE SEQUENCE [LARGE SCALE GENOMIC DNA]</scope>
</reference>
<feature type="compositionally biased region" description="Polar residues" evidence="1">
    <location>
        <begin position="17"/>
        <end position="31"/>
    </location>
</feature>
<sequence length="108" mass="11964">MTTSWPHQFPGGRAAAKSTNATNSPPAKTSSHSHYHCEILMDADSCGRQLLFPGSTRRDLKGPLCFVRHLRTVDLESCRYLSLNRDVALKAVGSLFHHHPLFPLLIVA</sequence>
<dbReference type="EMBL" id="BGPR01003055">
    <property type="protein sequence ID" value="GBM83075.1"/>
    <property type="molecule type" value="Genomic_DNA"/>
</dbReference>
<name>A0A4Y2IZE2_ARAVE</name>
<comment type="caution">
    <text evidence="2">The sequence shown here is derived from an EMBL/GenBank/DDBJ whole genome shotgun (WGS) entry which is preliminary data.</text>
</comment>
<gene>
    <name evidence="2" type="ORF">AVEN_38064_1</name>
</gene>
<evidence type="ECO:0000313" key="3">
    <source>
        <dbReference type="Proteomes" id="UP000499080"/>
    </source>
</evidence>
<proteinExistence type="predicted"/>